<dbReference type="PANTHER" id="PTHR45662:SF8">
    <property type="entry name" value="PHOSPHATIDYLINOSITIDE PHOSPHATASE SAC2"/>
    <property type="match status" value="1"/>
</dbReference>
<dbReference type="Proteomes" id="UP000095284">
    <property type="component" value="Unplaced"/>
</dbReference>
<dbReference type="WBParaSite" id="BXY_0946200.1">
    <property type="protein sequence ID" value="BXY_0946200.1"/>
    <property type="gene ID" value="BXY_0946200"/>
</dbReference>
<dbReference type="Proteomes" id="UP000659654">
    <property type="component" value="Unassembled WGS sequence"/>
</dbReference>
<dbReference type="GO" id="GO:0043812">
    <property type="term" value="F:phosphatidylinositol-4-phosphate phosphatase activity"/>
    <property type="evidence" value="ECO:0007669"/>
    <property type="project" value="TreeGrafter"/>
</dbReference>
<dbReference type="InterPro" id="IPR002013">
    <property type="entry name" value="SAC_dom"/>
</dbReference>
<feature type="region of interest" description="Disordered" evidence="1">
    <location>
        <begin position="736"/>
        <end position="759"/>
    </location>
</feature>
<proteinExistence type="predicted"/>
<evidence type="ECO:0000313" key="6">
    <source>
        <dbReference type="WBParaSite" id="BXY_0946200.1"/>
    </source>
</evidence>
<reference evidence="6" key="1">
    <citation type="submission" date="2016-11" db="UniProtKB">
        <authorList>
            <consortium name="WormBaseParasite"/>
        </authorList>
    </citation>
    <scope>IDENTIFICATION</scope>
</reference>
<dbReference type="EMBL" id="CAJFDI010000001">
    <property type="protein sequence ID" value="CAD5210214.1"/>
    <property type="molecule type" value="Genomic_DNA"/>
</dbReference>
<dbReference type="GO" id="GO:0046856">
    <property type="term" value="P:phosphatidylinositol dephosphorylation"/>
    <property type="evidence" value="ECO:0007669"/>
    <property type="project" value="TreeGrafter"/>
</dbReference>
<dbReference type="AlphaFoldDB" id="A0A1I7S8W7"/>
<dbReference type="SMR" id="A0A1I7S8W7"/>
<dbReference type="Pfam" id="PF02383">
    <property type="entry name" value="Syja_N"/>
    <property type="match status" value="1"/>
</dbReference>
<sequence>MSENVESFEPKTLQFICTQTDFFLKGIRSVLKCNRSSGKLCLASHSELADVDSLNVLGTFCGFFGRLECDDGSYLLLISQSSKIGHVGPSESPVFRIDRLVAIPIVDDGSLSPACLENDTGFDRLKNQQKRLFKFVTRNSTSSRLIDEVLKLVNVSASFYYTEEHDLTLRTQRHSKNPLDSANEFFWNRNLLSDFFDENGKQLGKTEEWVLRIIHGYFEQKFLSYETESQLRLTLISRRSVNRAGCRYLRRGVDGEGNVANFVETEMMLNIFGHTLSFVQIRGSIPIYWSQRGYRYRPPLSIEKSLAESLPACEKHFNYLKKAYGTPISLINLVDHTGREFALGESFLQHILELNDADIRYFSFDFHDHCRALKFDNISVLLNALEPSLSLTGFCWIDKSGQMVREQKGVIRTNCVDCLDRTNVVQSAISQSVVACQALKLGLIEPFTDTPEILVRLLQTLWADHGDFISRQYAGTNALKGDITRGGQRKLVGLVKDGYNSASRYYLSHVKDAQRQRAMDAITSGNGKTIFLDKNEPELGTEAKEMEKVEEEQEQEEIENIGRMVHETARFVLPENEVLVGGWALVEASSSSNQVDTVLLLTRSEVFIACYSEDSEKLIELIKIDFPEIRLLETGPIDNTDKIHLRIHWKSDGQQMSKTWRAANIRLFNNVAILIKDESEGDEYVLSISEQLRITLQMCGHPVELRKVSKLDSNGSPLASARTNILNTLSSRLRLPGVTKRSTPGKELTVPSQMPQSKSDGLLSSSGFIGKLQDKFKAPLTKSTNQVYANEVAVLSLEVGKPERDPFESYKDRILQSNSQVVML</sequence>
<accession>A0A1I7S8W7</accession>
<dbReference type="PANTHER" id="PTHR45662">
    <property type="entry name" value="PHOSPHATIDYLINOSITIDE PHOSPHATASE SAC1"/>
    <property type="match status" value="1"/>
</dbReference>
<dbReference type="Pfam" id="PF12456">
    <property type="entry name" value="hSac2"/>
    <property type="match status" value="1"/>
</dbReference>
<reference evidence="3" key="2">
    <citation type="submission" date="2020-09" db="EMBL/GenBank/DDBJ databases">
        <authorList>
            <person name="Kikuchi T."/>
        </authorList>
    </citation>
    <scope>NUCLEOTIDE SEQUENCE</scope>
    <source>
        <strain evidence="3">Ka4C1</strain>
    </source>
</reference>
<gene>
    <name evidence="3" type="ORF">BXYJ_LOCUS1823</name>
</gene>
<evidence type="ECO:0000313" key="3">
    <source>
        <dbReference type="EMBL" id="CAD5210214.1"/>
    </source>
</evidence>
<dbReference type="GO" id="GO:0045334">
    <property type="term" value="C:clathrin-coated endocytic vesicle"/>
    <property type="evidence" value="ECO:0007669"/>
    <property type="project" value="TreeGrafter"/>
</dbReference>
<name>A0A1I7S8W7_BURXY</name>
<evidence type="ECO:0000256" key="1">
    <source>
        <dbReference type="SAM" id="MobiDB-lite"/>
    </source>
</evidence>
<evidence type="ECO:0000313" key="4">
    <source>
        <dbReference type="Proteomes" id="UP000095284"/>
    </source>
</evidence>
<dbReference type="GO" id="GO:0005769">
    <property type="term" value="C:early endosome"/>
    <property type="evidence" value="ECO:0007669"/>
    <property type="project" value="TreeGrafter"/>
</dbReference>
<organism evidence="4 6">
    <name type="scientific">Bursaphelenchus xylophilus</name>
    <name type="common">Pinewood nematode worm</name>
    <name type="synonym">Aphelenchoides xylophilus</name>
    <dbReference type="NCBI Taxonomy" id="6326"/>
    <lineage>
        <taxon>Eukaryota</taxon>
        <taxon>Metazoa</taxon>
        <taxon>Ecdysozoa</taxon>
        <taxon>Nematoda</taxon>
        <taxon>Chromadorea</taxon>
        <taxon>Rhabditida</taxon>
        <taxon>Tylenchina</taxon>
        <taxon>Tylenchomorpha</taxon>
        <taxon>Aphelenchoidea</taxon>
        <taxon>Aphelenchoididae</taxon>
        <taxon>Bursaphelenchus</taxon>
    </lineage>
</organism>
<feature type="domain" description="SAC" evidence="2">
    <location>
        <begin position="150"/>
        <end position="475"/>
    </location>
</feature>
<dbReference type="EMBL" id="CAJFCV020000001">
    <property type="protein sequence ID" value="CAG9085955.1"/>
    <property type="molecule type" value="Genomic_DNA"/>
</dbReference>
<dbReference type="eggNOG" id="KOG1890">
    <property type="taxonomic scope" value="Eukaryota"/>
</dbReference>
<evidence type="ECO:0000313" key="5">
    <source>
        <dbReference type="Proteomes" id="UP000659654"/>
    </source>
</evidence>
<dbReference type="PROSITE" id="PS50275">
    <property type="entry name" value="SAC"/>
    <property type="match status" value="1"/>
</dbReference>
<dbReference type="Proteomes" id="UP000582659">
    <property type="component" value="Unassembled WGS sequence"/>
</dbReference>
<evidence type="ECO:0000259" key="2">
    <source>
        <dbReference type="PROSITE" id="PS50275"/>
    </source>
</evidence>
<keyword evidence="5" id="KW-1185">Reference proteome</keyword>
<protein>
    <submittedName>
        <fullName evidence="3">(pine wood nematode) hypothetical protein</fullName>
    </submittedName>
    <submittedName>
        <fullName evidence="6">SAC domain-containing protein</fullName>
    </submittedName>
</protein>
<feature type="compositionally biased region" description="Polar residues" evidence="1">
    <location>
        <begin position="750"/>
        <end position="759"/>
    </location>
</feature>
<dbReference type="InterPro" id="IPR022158">
    <property type="entry name" value="Inositol_phosphatase"/>
</dbReference>
<dbReference type="OrthoDB" id="405996at2759"/>
<dbReference type="GO" id="GO:2001135">
    <property type="term" value="P:regulation of endocytic recycling"/>
    <property type="evidence" value="ECO:0007669"/>
    <property type="project" value="TreeGrafter"/>
</dbReference>